<sequence>MKLKVQFTNFWVALLLFTAAIFVIFFVVLHTWESIAGFLGLLDINFVESKENIKGNIVVDPGKFLDSISNSLGLIIGAPVALAGSAVAIILAQRALAVSERQEYSDNINLIDEKVSELKELIWSLSKAYREFSNNAQKLTISYHNYYLLFKDDEPERKNFLDLSKKVENSQKEFIDCFLKAVKNPTINEYIKDTKYSLFINQFIETVYKNNSCERSTWGEQELYQIPDLAELALKLEFAFCADDYEKMLDDYFSEVKTAMLIGQGSLEGWDKVYFGYYTSGFHFFKDKSSYDFNERIKASIINYSPEKFFMEGALFNKQEYFLSRFRDEPLLSLDGSVYYPYSEFVKLDFYDPDESYVWDEMEGVVSDLNLGSAFILELVNFLKIDNEKLKELFIKGNHLFFTQENKLLRELVDREFSTIQLTSLLPKRVFDYLDFIKHYQMFNFADSKFVGFYEIFDYIELIKKEQDVWPDDLETITSEQVKLLELIFVRKKRNIPNESGPTDFVQEDDFPFF</sequence>
<feature type="transmembrane region" description="Helical" evidence="1">
    <location>
        <begin position="12"/>
        <end position="32"/>
    </location>
</feature>
<evidence type="ECO:0000256" key="1">
    <source>
        <dbReference type="SAM" id="Phobius"/>
    </source>
</evidence>
<keyword evidence="1" id="KW-0812">Transmembrane</keyword>
<dbReference type="RefSeq" id="WP_173291314.1">
    <property type="nucleotide sequence ID" value="NZ_AP021888.1"/>
</dbReference>
<keyword evidence="1" id="KW-1133">Transmembrane helix</keyword>
<evidence type="ECO:0000313" key="3">
    <source>
        <dbReference type="Proteomes" id="UP000501466"/>
    </source>
</evidence>
<organism evidence="2 3">
    <name type="scientific">Thiosulfativibrio zosterae</name>
    <dbReference type="NCBI Taxonomy" id="2675053"/>
    <lineage>
        <taxon>Bacteria</taxon>
        <taxon>Pseudomonadati</taxon>
        <taxon>Pseudomonadota</taxon>
        <taxon>Gammaproteobacteria</taxon>
        <taxon>Thiotrichales</taxon>
        <taxon>Piscirickettsiaceae</taxon>
        <taxon>Thiosulfativibrio</taxon>
    </lineage>
</organism>
<dbReference type="AlphaFoldDB" id="A0A6F8PN27"/>
<evidence type="ECO:0008006" key="4">
    <source>
        <dbReference type="Google" id="ProtNLM"/>
    </source>
</evidence>
<proteinExistence type="predicted"/>
<protein>
    <recommendedName>
        <fullName evidence="4">Phage abortive infection protein</fullName>
    </recommendedName>
</protein>
<dbReference type="EMBL" id="AP021888">
    <property type="protein sequence ID" value="BBP43523.1"/>
    <property type="molecule type" value="Genomic_DNA"/>
</dbReference>
<gene>
    <name evidence="2" type="ORF">THMIRHAT_12690</name>
</gene>
<evidence type="ECO:0000313" key="2">
    <source>
        <dbReference type="EMBL" id="BBP43523.1"/>
    </source>
</evidence>
<keyword evidence="3" id="KW-1185">Reference proteome</keyword>
<accession>A0A6F8PN27</accession>
<dbReference type="KEGG" id="tzo:THMIRHAT_12690"/>
<keyword evidence="1" id="KW-0472">Membrane</keyword>
<reference evidence="3" key="1">
    <citation type="submission" date="2019-11" db="EMBL/GenBank/DDBJ databases">
        <title>Isolation and characterization of two novel species in the genus Thiomicrorhabdus.</title>
        <authorList>
            <person name="Mochizuki J."/>
            <person name="Kojima H."/>
            <person name="Fukui M."/>
        </authorList>
    </citation>
    <scope>NUCLEOTIDE SEQUENCE [LARGE SCALE GENOMIC DNA]</scope>
    <source>
        <strain evidence="3">AkT22</strain>
    </source>
</reference>
<dbReference type="Proteomes" id="UP000501466">
    <property type="component" value="Chromosome"/>
</dbReference>
<name>A0A6F8PN27_9GAMM</name>